<dbReference type="AlphaFoldDB" id="A0A1Y2HFK2"/>
<feature type="binding site" evidence="9">
    <location>
        <position position="227"/>
    </location>
    <ligand>
        <name>Fe cation</name>
        <dbReference type="ChEBI" id="CHEBI:24875"/>
        <label>2</label>
    </ligand>
</feature>
<evidence type="ECO:0000256" key="1">
    <source>
        <dbReference type="ARBA" id="ARBA00000068"/>
    </source>
</evidence>
<comment type="cofactor">
    <cofactor evidence="9">
        <name>Fe(2+)</name>
        <dbReference type="ChEBI" id="CHEBI:29033"/>
    </cofactor>
    <text evidence="9">Binds 2 Fe(2+) ions per subunit.</text>
</comment>
<evidence type="ECO:0000256" key="9">
    <source>
        <dbReference type="HAMAP-Rule" id="MF_03101"/>
    </source>
</evidence>
<dbReference type="Proteomes" id="UP000193411">
    <property type="component" value="Unassembled WGS sequence"/>
</dbReference>
<accession>A0A1Y2HFK2</accession>
<gene>
    <name evidence="9" type="primary">LIA1</name>
    <name evidence="11" type="ORF">BCR44DRAFT_145481</name>
</gene>
<sequence>MSERFRALFTLKALKTDDAVRAIGRGFADPSALLKHEVAYVLGQMKLEAALPILTAVLENTTEDSMVRHEAAEAMGAIGKADVIPVLEKYLNDPEDAVRETCELAVDLLKWEQEKKAAEGKRSESAYSSVDPAPPLPIDEANDVPKLREILLDASLPLFKRYRAMFSLRNVGTEEAVLALADGFGDKSALFRHEIAYVFGQLQHPASVPSLAKVLQNASEEGMVRHEAAEALGSIATPECLPLLKEFAKDSDDVVRESCEVGVDMWEYENSGDLQYANGLSHHH</sequence>
<dbReference type="GO" id="GO:0046872">
    <property type="term" value="F:metal ion binding"/>
    <property type="evidence" value="ECO:0007669"/>
    <property type="project" value="UniProtKB-KW"/>
</dbReference>
<evidence type="ECO:0000256" key="6">
    <source>
        <dbReference type="ARBA" id="ARBA00023004"/>
    </source>
</evidence>
<dbReference type="PANTHER" id="PTHR12697:SF5">
    <property type="entry name" value="DEOXYHYPUSINE HYDROXYLASE"/>
    <property type="match status" value="1"/>
</dbReference>
<dbReference type="UniPathway" id="UPA00354"/>
<evidence type="ECO:0000256" key="3">
    <source>
        <dbReference type="ARBA" id="ARBA00022723"/>
    </source>
</evidence>
<dbReference type="OrthoDB" id="421002at2759"/>
<feature type="binding site" evidence="9">
    <location>
        <position position="193"/>
    </location>
    <ligand>
        <name>Fe cation</name>
        <dbReference type="ChEBI" id="CHEBI:24875"/>
        <label>2</label>
    </ligand>
</feature>
<evidence type="ECO:0000256" key="2">
    <source>
        <dbReference type="ARBA" id="ARBA00005041"/>
    </source>
</evidence>
<dbReference type="EC" id="1.14.99.29" evidence="9"/>
<dbReference type="Gene3D" id="1.25.10.10">
    <property type="entry name" value="Leucine-rich Repeat Variant"/>
    <property type="match status" value="2"/>
</dbReference>
<keyword evidence="9" id="KW-0539">Nucleus</keyword>
<feature type="binding site" evidence="9">
    <location>
        <position position="194"/>
    </location>
    <ligand>
        <name>Fe cation</name>
        <dbReference type="ChEBI" id="CHEBI:24875"/>
        <label>2</label>
    </ligand>
</feature>
<keyword evidence="7 9" id="KW-0503">Monooxygenase</keyword>
<dbReference type="FunFam" id="1.25.10.10:FF:000099">
    <property type="entry name" value="Deoxyhypusine hydroxylase"/>
    <property type="match status" value="1"/>
</dbReference>
<organism evidence="11 12">
    <name type="scientific">Catenaria anguillulae PL171</name>
    <dbReference type="NCBI Taxonomy" id="765915"/>
    <lineage>
        <taxon>Eukaryota</taxon>
        <taxon>Fungi</taxon>
        <taxon>Fungi incertae sedis</taxon>
        <taxon>Blastocladiomycota</taxon>
        <taxon>Blastocladiomycetes</taxon>
        <taxon>Blastocladiales</taxon>
        <taxon>Catenariaceae</taxon>
        <taxon>Catenaria</taxon>
    </lineage>
</organism>
<feature type="binding site" evidence="9">
    <location>
        <position position="36"/>
    </location>
    <ligand>
        <name>Fe cation</name>
        <dbReference type="ChEBI" id="CHEBI:24875"/>
        <label>1</label>
    </ligand>
</feature>
<dbReference type="GO" id="GO:0005737">
    <property type="term" value="C:cytoplasm"/>
    <property type="evidence" value="ECO:0007669"/>
    <property type="project" value="UniProtKB-SubCell"/>
</dbReference>
<keyword evidence="6 9" id="KW-0408">Iron</keyword>
<proteinExistence type="inferred from homology"/>
<evidence type="ECO:0000256" key="4">
    <source>
        <dbReference type="ARBA" id="ARBA00022737"/>
    </source>
</evidence>
<dbReference type="InterPro" id="IPR011989">
    <property type="entry name" value="ARM-like"/>
</dbReference>
<evidence type="ECO:0000256" key="5">
    <source>
        <dbReference type="ARBA" id="ARBA00023002"/>
    </source>
</evidence>
<keyword evidence="8 9" id="KW-0386">Hypusine biosynthesis</keyword>
<keyword evidence="3 9" id="KW-0479">Metal-binding</keyword>
<comment type="subcellular location">
    <subcellularLocation>
        <location evidence="9">Cytoplasm</location>
    </subcellularLocation>
    <subcellularLocation>
        <location evidence="9">Nucleus</location>
    </subcellularLocation>
</comment>
<evidence type="ECO:0000256" key="7">
    <source>
        <dbReference type="ARBA" id="ARBA00023033"/>
    </source>
</evidence>
<keyword evidence="5 9" id="KW-0560">Oxidoreductase</keyword>
<dbReference type="PANTHER" id="PTHR12697">
    <property type="entry name" value="PBS LYASE HEAT-LIKE PROTEIN"/>
    <property type="match status" value="1"/>
</dbReference>
<dbReference type="SUPFAM" id="SSF48371">
    <property type="entry name" value="ARM repeat"/>
    <property type="match status" value="1"/>
</dbReference>
<keyword evidence="12" id="KW-1185">Reference proteome</keyword>
<dbReference type="STRING" id="765915.A0A1Y2HFK2"/>
<comment type="function">
    <text evidence="9">Catalyzes the hydroxylation of the N(6)-(4-aminobutyl)-L-lysine intermediate to form hypusine, an essential post-translational modification only found in mature eIF-5A factor.</text>
</comment>
<feature type="binding site" evidence="9">
    <location>
        <position position="226"/>
    </location>
    <ligand>
        <name>Fe cation</name>
        <dbReference type="ChEBI" id="CHEBI:24875"/>
        <label>2</label>
    </ligand>
</feature>
<evidence type="ECO:0000256" key="8">
    <source>
        <dbReference type="ARBA" id="ARBA00023256"/>
    </source>
</evidence>
<dbReference type="InterPro" id="IPR027517">
    <property type="entry name" value="Deoxyhypusine_hydroxylase"/>
</dbReference>
<comment type="catalytic activity">
    <reaction evidence="1 9">
        <text>[eIF5A protein]-deoxyhypusine + AH2 + O2 = [eIF5A protein]-hypusine + A + H2O</text>
        <dbReference type="Rhea" id="RHEA:14101"/>
        <dbReference type="Rhea" id="RHEA-COMP:10144"/>
        <dbReference type="Rhea" id="RHEA-COMP:12592"/>
        <dbReference type="ChEBI" id="CHEBI:13193"/>
        <dbReference type="ChEBI" id="CHEBI:15377"/>
        <dbReference type="ChEBI" id="CHEBI:15379"/>
        <dbReference type="ChEBI" id="CHEBI:17499"/>
        <dbReference type="ChEBI" id="CHEBI:82657"/>
        <dbReference type="ChEBI" id="CHEBI:91175"/>
        <dbReference type="EC" id="1.14.99.29"/>
    </reaction>
</comment>
<keyword evidence="4" id="KW-0677">Repeat</keyword>
<dbReference type="Pfam" id="PF03130">
    <property type="entry name" value="HEAT_PBS"/>
    <property type="match status" value="1"/>
</dbReference>
<dbReference type="InterPro" id="IPR004155">
    <property type="entry name" value="PBS_lyase_HEAT"/>
</dbReference>
<keyword evidence="9" id="KW-0963">Cytoplasm</keyword>
<evidence type="ECO:0000313" key="12">
    <source>
        <dbReference type="Proteomes" id="UP000193411"/>
    </source>
</evidence>
<feature type="binding site" evidence="9">
    <location>
        <position position="37"/>
    </location>
    <ligand>
        <name>Fe cation</name>
        <dbReference type="ChEBI" id="CHEBI:24875"/>
        <label>1</label>
    </ligand>
</feature>
<comment type="pathway">
    <text evidence="2 9">Protein modification; eIF5A hypusination.</text>
</comment>
<feature type="binding site" evidence="9">
    <location>
        <position position="70"/>
    </location>
    <ligand>
        <name>Fe cation</name>
        <dbReference type="ChEBI" id="CHEBI:24875"/>
        <label>1</label>
    </ligand>
</feature>
<dbReference type="HAMAP" id="MF_03101">
    <property type="entry name" value="Deoxyhypusine_hydroxylase"/>
    <property type="match status" value="1"/>
</dbReference>
<protein>
    <recommendedName>
        <fullName evidence="9">Deoxyhypusine hydroxylase</fullName>
        <shortName evidence="9">DOHH</shortName>
        <ecNumber evidence="9">1.14.99.29</ecNumber>
    </recommendedName>
    <alternativeName>
        <fullName evidence="9">Deoxyhypusine dioxygenase</fullName>
    </alternativeName>
    <alternativeName>
        <fullName evidence="9">Deoxyhypusine monooxygenase</fullName>
    </alternativeName>
</protein>
<name>A0A1Y2HFK2_9FUNG</name>
<comment type="similarity">
    <text evidence="9">Belongs to the deoxyhypusine hydroxylase family.</text>
</comment>
<feature type="region of interest" description="Disordered" evidence="10">
    <location>
        <begin position="120"/>
        <end position="140"/>
    </location>
</feature>
<dbReference type="GO" id="GO:0019135">
    <property type="term" value="F:deoxyhypusine monooxygenase activity"/>
    <property type="evidence" value="ECO:0007669"/>
    <property type="project" value="UniProtKB-UniRule"/>
</dbReference>
<evidence type="ECO:0000256" key="10">
    <source>
        <dbReference type="SAM" id="MobiDB-lite"/>
    </source>
</evidence>
<dbReference type="EMBL" id="MCFL01000054">
    <property type="protein sequence ID" value="ORZ31852.1"/>
    <property type="molecule type" value="Genomic_DNA"/>
</dbReference>
<evidence type="ECO:0000313" key="11">
    <source>
        <dbReference type="EMBL" id="ORZ31852.1"/>
    </source>
</evidence>
<comment type="caution">
    <text evidence="11">The sequence shown here is derived from an EMBL/GenBank/DDBJ whole genome shotgun (WGS) entry which is preliminary data.</text>
</comment>
<reference evidence="11 12" key="1">
    <citation type="submission" date="2016-07" db="EMBL/GenBank/DDBJ databases">
        <title>Pervasive Adenine N6-methylation of Active Genes in Fungi.</title>
        <authorList>
            <consortium name="DOE Joint Genome Institute"/>
            <person name="Mondo S.J."/>
            <person name="Dannebaum R.O."/>
            <person name="Kuo R.C."/>
            <person name="Labutti K."/>
            <person name="Haridas S."/>
            <person name="Kuo A."/>
            <person name="Salamov A."/>
            <person name="Ahrendt S.R."/>
            <person name="Lipzen A."/>
            <person name="Sullivan W."/>
            <person name="Andreopoulos W.B."/>
            <person name="Clum A."/>
            <person name="Lindquist E."/>
            <person name="Daum C."/>
            <person name="Ramamoorthy G.K."/>
            <person name="Gryganskyi A."/>
            <person name="Culley D."/>
            <person name="Magnuson J.K."/>
            <person name="James T.Y."/>
            <person name="O'Malley M.A."/>
            <person name="Stajich J.E."/>
            <person name="Spatafora J.W."/>
            <person name="Visel A."/>
            <person name="Grigoriev I.V."/>
        </authorList>
    </citation>
    <scope>NUCLEOTIDE SEQUENCE [LARGE SCALE GENOMIC DNA]</scope>
    <source>
        <strain evidence="11 12">PL171</strain>
    </source>
</reference>
<feature type="binding site" evidence="9">
    <location>
        <position position="69"/>
    </location>
    <ligand>
        <name>Fe cation</name>
        <dbReference type="ChEBI" id="CHEBI:24875"/>
        <label>1</label>
    </ligand>
</feature>
<dbReference type="Pfam" id="PF13646">
    <property type="entry name" value="HEAT_2"/>
    <property type="match status" value="2"/>
</dbReference>
<dbReference type="GO" id="GO:0005634">
    <property type="term" value="C:nucleus"/>
    <property type="evidence" value="ECO:0007669"/>
    <property type="project" value="UniProtKB-SubCell"/>
</dbReference>
<dbReference type="InterPro" id="IPR016024">
    <property type="entry name" value="ARM-type_fold"/>
</dbReference>
<dbReference type="SMART" id="SM00567">
    <property type="entry name" value="EZ_HEAT"/>
    <property type="match status" value="6"/>
</dbReference>